<name>A0A428NP34_9HYPO</name>
<reference evidence="2 3" key="1">
    <citation type="submission" date="2017-06" db="EMBL/GenBank/DDBJ databases">
        <title>Comparative genomic analysis of Ambrosia Fusariam Clade fungi.</title>
        <authorList>
            <person name="Stajich J.E."/>
            <person name="Carrillo J."/>
            <person name="Kijimoto T."/>
            <person name="Eskalen A."/>
            <person name="O'Donnell K."/>
            <person name="Kasson M."/>
        </authorList>
    </citation>
    <scope>NUCLEOTIDE SEQUENCE [LARGE SCALE GENOMIC DNA]</scope>
    <source>
        <strain evidence="2 3">NRRL62584</strain>
    </source>
</reference>
<evidence type="ECO:0000313" key="2">
    <source>
        <dbReference type="EMBL" id="RSL42510.1"/>
    </source>
</evidence>
<dbReference type="OrthoDB" id="5111570at2759"/>
<organism evidence="2 3">
    <name type="scientific">Fusarium duplospermum</name>
    <dbReference type="NCBI Taxonomy" id="1325734"/>
    <lineage>
        <taxon>Eukaryota</taxon>
        <taxon>Fungi</taxon>
        <taxon>Dikarya</taxon>
        <taxon>Ascomycota</taxon>
        <taxon>Pezizomycotina</taxon>
        <taxon>Sordariomycetes</taxon>
        <taxon>Hypocreomycetidae</taxon>
        <taxon>Hypocreales</taxon>
        <taxon>Nectriaceae</taxon>
        <taxon>Fusarium</taxon>
        <taxon>Fusarium solani species complex</taxon>
    </lineage>
</organism>
<dbReference type="EMBL" id="NKCI01000364">
    <property type="protein sequence ID" value="RSL42510.1"/>
    <property type="molecule type" value="Genomic_DNA"/>
</dbReference>
<evidence type="ECO:0000313" key="3">
    <source>
        <dbReference type="Proteomes" id="UP000288168"/>
    </source>
</evidence>
<gene>
    <name evidence="2" type="ORF">CEP54_015454</name>
</gene>
<feature type="region of interest" description="Disordered" evidence="1">
    <location>
        <begin position="73"/>
        <end position="110"/>
    </location>
</feature>
<dbReference type="AlphaFoldDB" id="A0A428NP34"/>
<sequence length="142" mass="15357">MHAPKPTLAMKSYPHMPSGHSAIARMRSRHARSPCVDLRRLQKQQTKTIGELCNDDAARANTQGQLAIMTMGSEDGETGQMGGRGNSDPLIPKITIHPPTADDDDINTNGKDQDVETLCAKIEAHLQGTVETVNSRDSLTLA</sequence>
<comment type="caution">
    <text evidence="2">The sequence shown here is derived from an EMBL/GenBank/DDBJ whole genome shotgun (WGS) entry which is preliminary data.</text>
</comment>
<accession>A0A428NP34</accession>
<dbReference type="Proteomes" id="UP000288168">
    <property type="component" value="Unassembled WGS sequence"/>
</dbReference>
<proteinExistence type="predicted"/>
<evidence type="ECO:0000256" key="1">
    <source>
        <dbReference type="SAM" id="MobiDB-lite"/>
    </source>
</evidence>
<keyword evidence="3" id="KW-1185">Reference proteome</keyword>
<protein>
    <submittedName>
        <fullName evidence="2">Uncharacterized protein</fullName>
    </submittedName>
</protein>